<dbReference type="GO" id="GO:0046872">
    <property type="term" value="F:metal ion binding"/>
    <property type="evidence" value="ECO:0007669"/>
    <property type="project" value="InterPro"/>
</dbReference>
<gene>
    <name evidence="7" type="primary">pyrC</name>
    <name evidence="6" type="synonym">pyrX</name>
    <name evidence="6" type="ORF">CBM2605_A230034</name>
    <name evidence="7" type="ORF">CBM2607_12686</name>
</gene>
<dbReference type="InterPro" id="IPR004722">
    <property type="entry name" value="DHOase"/>
</dbReference>
<evidence type="ECO:0000313" key="9">
    <source>
        <dbReference type="Proteomes" id="UP000256710"/>
    </source>
</evidence>
<dbReference type="CDD" id="cd01317">
    <property type="entry name" value="DHOase_IIa"/>
    <property type="match status" value="1"/>
</dbReference>
<dbReference type="InterPro" id="IPR011059">
    <property type="entry name" value="Metal-dep_hydrolase_composite"/>
</dbReference>
<dbReference type="InterPro" id="IPR013108">
    <property type="entry name" value="Amidohydro_3"/>
</dbReference>
<organism evidence="7 8">
    <name type="scientific">Cupriavidus neocaledonicus</name>
    <dbReference type="NCBI Taxonomy" id="1040979"/>
    <lineage>
        <taxon>Bacteria</taxon>
        <taxon>Pseudomonadati</taxon>
        <taxon>Pseudomonadota</taxon>
        <taxon>Betaproteobacteria</taxon>
        <taxon>Burkholderiales</taxon>
        <taxon>Burkholderiaceae</taxon>
        <taxon>Cupriavidus</taxon>
    </lineage>
</organism>
<evidence type="ECO:0000259" key="4">
    <source>
        <dbReference type="Pfam" id="PF07969"/>
    </source>
</evidence>
<name>A0A375HA21_9BURK</name>
<dbReference type="GO" id="GO:0006221">
    <property type="term" value="P:pyrimidine nucleotide biosynthetic process"/>
    <property type="evidence" value="ECO:0007669"/>
    <property type="project" value="UniProtKB-KW"/>
</dbReference>
<evidence type="ECO:0000259" key="5">
    <source>
        <dbReference type="Pfam" id="PF12890"/>
    </source>
</evidence>
<dbReference type="Pfam" id="PF12890">
    <property type="entry name" value="DHOase"/>
    <property type="match status" value="1"/>
</dbReference>
<evidence type="ECO:0000256" key="1">
    <source>
        <dbReference type="ARBA" id="ARBA00022833"/>
    </source>
</evidence>
<dbReference type="EMBL" id="LT984806">
    <property type="protein sequence ID" value="SPD47746.1"/>
    <property type="molecule type" value="Genomic_DNA"/>
</dbReference>
<keyword evidence="9" id="KW-1185">Reference proteome</keyword>
<dbReference type="NCBIfam" id="TIGR00857">
    <property type="entry name" value="pyrC_multi"/>
    <property type="match status" value="1"/>
</dbReference>
<proteinExistence type="predicted"/>
<dbReference type="InterPro" id="IPR024403">
    <property type="entry name" value="DHOase_cat"/>
</dbReference>
<feature type="compositionally biased region" description="Low complexity" evidence="3">
    <location>
        <begin position="1"/>
        <end position="14"/>
    </location>
</feature>
<evidence type="ECO:0000313" key="7">
    <source>
        <dbReference type="EMBL" id="SPD47746.1"/>
    </source>
</evidence>
<dbReference type="SUPFAM" id="SSF51338">
    <property type="entry name" value="Composite domain of metallo-dependent hydrolases"/>
    <property type="match status" value="1"/>
</dbReference>
<keyword evidence="6" id="KW-0378">Hydrolase</keyword>
<evidence type="ECO:0000256" key="3">
    <source>
        <dbReference type="SAM" id="MobiDB-lite"/>
    </source>
</evidence>
<sequence>MPASPTSHASPHASQNTPNQPSDTTSQAMKIHIQGGRLIDPASNTDAAQDLYIAAGKIVGVGSAPADFTANKVIDARGLIVCPGLVDLSARLREPGYEYKATLESEVAAATAGGVTSLVCPPDTEPVLDEPGLVEMLKFRARTLNQTHVYPLGALTLGLKGETLTEMGQLTEAGCVGFSQAEAPVRNTQVLLRALQYAQTFGFTVWLRPEDPFLGGGVAASGAVASRLGLSGVSVIAETVRLHTIFELMRSTGARVHLCRLSSAAGLELVRQAKREGLKVTCDVNIHHVSLTDMDIGYFNSQMRFSPPLRSPRDRDAIVAALADGTIDALCSDHTPVDDDEKLLPFAEASPGATGLELLLPLTLRWASEHKVPLAQALARITAEPARVIGLKAGTLAVGSAADVCLFDPKQVWKVERRSLKSQGKNSPWLGYEMEGKVRMTLVGGQVVYGNHAQA</sequence>
<dbReference type="EMBL" id="OFTC01000016">
    <property type="protein sequence ID" value="SOZ35779.1"/>
    <property type="molecule type" value="Genomic_DNA"/>
</dbReference>
<dbReference type="Pfam" id="PF07969">
    <property type="entry name" value="Amidohydro_3"/>
    <property type="match status" value="1"/>
</dbReference>
<evidence type="ECO:0000313" key="6">
    <source>
        <dbReference type="EMBL" id="SOZ35779.1"/>
    </source>
</evidence>
<accession>A0A375HA21</accession>
<feature type="domain" description="Amidohydrolase 3" evidence="4">
    <location>
        <begin position="306"/>
        <end position="449"/>
    </location>
</feature>
<dbReference type="PANTHER" id="PTHR43668:SF2">
    <property type="entry name" value="ALLANTOINASE"/>
    <property type="match status" value="1"/>
</dbReference>
<dbReference type="NCBIfam" id="NF005791">
    <property type="entry name" value="PRK07627.1"/>
    <property type="match status" value="1"/>
</dbReference>
<dbReference type="InterPro" id="IPR032466">
    <property type="entry name" value="Metal_Hydrolase"/>
</dbReference>
<dbReference type="Gene3D" id="2.30.40.10">
    <property type="entry name" value="Urease, subunit C, domain 1"/>
    <property type="match status" value="1"/>
</dbReference>
<evidence type="ECO:0000256" key="2">
    <source>
        <dbReference type="ARBA" id="ARBA00022975"/>
    </source>
</evidence>
<dbReference type="GO" id="GO:0004038">
    <property type="term" value="F:allantoinase activity"/>
    <property type="evidence" value="ECO:0007669"/>
    <property type="project" value="TreeGrafter"/>
</dbReference>
<dbReference type="Proteomes" id="UP000255168">
    <property type="component" value="Chromosome I"/>
</dbReference>
<dbReference type="GO" id="GO:0006145">
    <property type="term" value="P:purine nucleobase catabolic process"/>
    <property type="evidence" value="ECO:0007669"/>
    <property type="project" value="TreeGrafter"/>
</dbReference>
<evidence type="ECO:0000313" key="8">
    <source>
        <dbReference type="Proteomes" id="UP000255168"/>
    </source>
</evidence>
<feature type="region of interest" description="Disordered" evidence="3">
    <location>
        <begin position="1"/>
        <end position="27"/>
    </location>
</feature>
<protein>
    <submittedName>
        <fullName evidence="6">DIHYDROOROTASE, Carbamoylaspartic dehydrase</fullName>
        <ecNumber evidence="6">3.5.2.3</ecNumber>
    </submittedName>
    <submittedName>
        <fullName evidence="7">Dihydroorotase-like protein</fullName>
    </submittedName>
</protein>
<feature type="compositionally biased region" description="Polar residues" evidence="3">
    <location>
        <begin position="15"/>
        <end position="27"/>
    </location>
</feature>
<dbReference type="AlphaFoldDB" id="A0A375HA21"/>
<dbReference type="InterPro" id="IPR050138">
    <property type="entry name" value="DHOase/Allantoinase_Hydrolase"/>
</dbReference>
<dbReference type="PANTHER" id="PTHR43668">
    <property type="entry name" value="ALLANTOINASE"/>
    <property type="match status" value="1"/>
</dbReference>
<dbReference type="Proteomes" id="UP000256710">
    <property type="component" value="Unassembled WGS sequence"/>
</dbReference>
<dbReference type="EC" id="3.5.2.3" evidence="6"/>
<reference evidence="8 9" key="1">
    <citation type="submission" date="2018-01" db="EMBL/GenBank/DDBJ databases">
        <authorList>
            <person name="Clerissi C."/>
        </authorList>
    </citation>
    <scope>NUCLEOTIDE SEQUENCE [LARGE SCALE GENOMIC DNA]</scope>
    <source>
        <strain evidence="6">Cupriavidus taiwanensis STM 6082</strain>
        <strain evidence="7">Cupriavidus taiwanensis STM 6160</strain>
    </source>
</reference>
<keyword evidence="1" id="KW-0862">Zinc</keyword>
<keyword evidence="2" id="KW-0665">Pyrimidine biosynthesis</keyword>
<dbReference type="Gene3D" id="3.20.20.140">
    <property type="entry name" value="Metal-dependent hydrolases"/>
    <property type="match status" value="1"/>
</dbReference>
<dbReference type="GO" id="GO:0004151">
    <property type="term" value="F:dihydroorotase activity"/>
    <property type="evidence" value="ECO:0007669"/>
    <property type="project" value="UniProtKB-EC"/>
</dbReference>
<dbReference type="GO" id="GO:0005737">
    <property type="term" value="C:cytoplasm"/>
    <property type="evidence" value="ECO:0007669"/>
    <property type="project" value="TreeGrafter"/>
</dbReference>
<feature type="domain" description="Dihydroorotase catalytic" evidence="5">
    <location>
        <begin position="80"/>
        <end position="263"/>
    </location>
</feature>
<dbReference type="SUPFAM" id="SSF51556">
    <property type="entry name" value="Metallo-dependent hydrolases"/>
    <property type="match status" value="1"/>
</dbReference>